<sequence length="310" mass="34606">MKNLTSNTSPLKDPFGRSISSLRISITDRCNLNCIYCHHEGNTCDNGTVPKEISIQTIQNIVTAAQSHGVTKLKFSGGEPLLRNDFEDILTNLPEMKNISVTTNGTLLSGRAHELKESGLDRINISLDTLDPEKYKVISGKGPKNLDRAIDGVYTAVDAGLLPVKINMVLLNGMNDTEIEPMMEFTRQFGPDVVLQLIELMDFSSNGIESYSIDADKIEEYLKSISDNITTRTMHRRNRYSINGSIVEFVRPIDNSKFCAGCNRLRVTPQGQLKPCLLVNDNLVDVNELDIDAMHEMLELAVSRRIPFCR</sequence>
<organism evidence="13 14">
    <name type="scientific">Methanosalsum natronophilum</name>
    <dbReference type="NCBI Taxonomy" id="768733"/>
    <lineage>
        <taxon>Archaea</taxon>
        <taxon>Methanobacteriati</taxon>
        <taxon>Methanobacteriota</taxon>
        <taxon>Stenosarchaea group</taxon>
        <taxon>Methanomicrobia</taxon>
        <taxon>Methanosarcinales</taxon>
        <taxon>Methanosarcinaceae</taxon>
        <taxon>Methanosalsum</taxon>
    </lineage>
</organism>
<keyword evidence="2 11" id="KW-0949">S-adenosyl-L-methionine</keyword>
<keyword evidence="8 11" id="KW-0501">Molybdenum cofactor biosynthesis</keyword>
<protein>
    <recommendedName>
        <fullName evidence="11">Probable GTP 3',8-cyclase</fullName>
        <ecNumber evidence="11">4.1.99.22</ecNumber>
    </recommendedName>
    <alternativeName>
        <fullName evidence="11">Molybdenum cofactor biosynthesis protein A</fullName>
    </alternativeName>
</protein>
<keyword evidence="1 11" id="KW-0004">4Fe-4S</keyword>
<dbReference type="PANTHER" id="PTHR22960">
    <property type="entry name" value="MOLYBDOPTERIN COFACTOR SYNTHESIS PROTEIN A"/>
    <property type="match status" value="1"/>
</dbReference>
<dbReference type="NCBIfam" id="NF001199">
    <property type="entry name" value="PRK00164.2-1"/>
    <property type="match status" value="1"/>
</dbReference>
<dbReference type="PANTHER" id="PTHR22960:SF0">
    <property type="entry name" value="MOLYBDENUM COFACTOR BIOSYNTHESIS PROTEIN 1"/>
    <property type="match status" value="1"/>
</dbReference>
<evidence type="ECO:0000256" key="3">
    <source>
        <dbReference type="ARBA" id="ARBA00022723"/>
    </source>
</evidence>
<dbReference type="NCBIfam" id="TIGR02668">
    <property type="entry name" value="moaA_archaeal"/>
    <property type="match status" value="1"/>
</dbReference>
<feature type="binding site" evidence="11">
    <location>
        <position position="36"/>
    </location>
    <ligand>
        <name>S-adenosyl-L-methionine</name>
        <dbReference type="ChEBI" id="CHEBI:59789"/>
    </ligand>
</feature>
<dbReference type="InterPro" id="IPR007197">
    <property type="entry name" value="rSAM"/>
</dbReference>
<feature type="binding site" evidence="11">
    <location>
        <position position="23"/>
    </location>
    <ligand>
        <name>GTP</name>
        <dbReference type="ChEBI" id="CHEBI:37565"/>
    </ligand>
</feature>
<feature type="binding site" evidence="11">
    <location>
        <position position="74"/>
    </location>
    <ligand>
        <name>GTP</name>
        <dbReference type="ChEBI" id="CHEBI:37565"/>
    </ligand>
</feature>
<dbReference type="SFLD" id="SFLDG01386">
    <property type="entry name" value="main_SPASM_domain-containing"/>
    <property type="match status" value="1"/>
</dbReference>
<accession>A0A3R7YH26</accession>
<evidence type="ECO:0000313" key="14">
    <source>
        <dbReference type="Proteomes" id="UP000284763"/>
    </source>
</evidence>
<keyword evidence="6 11" id="KW-0411">Iron-sulfur</keyword>
<feature type="binding site" evidence="11">
    <location>
        <begin position="264"/>
        <end position="266"/>
    </location>
    <ligand>
        <name>GTP</name>
        <dbReference type="ChEBI" id="CHEBI:37565"/>
    </ligand>
</feature>
<comment type="similarity">
    <text evidence="11">Belongs to the radical SAM superfamily. MoaA family.</text>
</comment>
<feature type="binding site" evidence="11">
    <location>
        <position position="102"/>
    </location>
    <ligand>
        <name>GTP</name>
        <dbReference type="ChEBI" id="CHEBI:37565"/>
    </ligand>
</feature>
<dbReference type="InterPro" id="IPR013485">
    <property type="entry name" value="MoaA_arc"/>
</dbReference>
<dbReference type="InterPro" id="IPR006638">
    <property type="entry name" value="Elp3/MiaA/NifB-like_rSAM"/>
</dbReference>
<dbReference type="InterPro" id="IPR013785">
    <property type="entry name" value="Aldolase_TIM"/>
</dbReference>
<dbReference type="Proteomes" id="UP000284763">
    <property type="component" value="Unassembled WGS sequence"/>
</dbReference>
<dbReference type="UniPathway" id="UPA00344"/>
<evidence type="ECO:0000256" key="2">
    <source>
        <dbReference type="ARBA" id="ARBA00022691"/>
    </source>
</evidence>
<dbReference type="SUPFAM" id="SSF102114">
    <property type="entry name" value="Radical SAM enzymes"/>
    <property type="match status" value="1"/>
</dbReference>
<dbReference type="EC" id="4.1.99.22" evidence="11"/>
<evidence type="ECO:0000313" key="13">
    <source>
        <dbReference type="EMBL" id="RQD83238.1"/>
    </source>
</evidence>
<dbReference type="CDD" id="cd01335">
    <property type="entry name" value="Radical_SAM"/>
    <property type="match status" value="1"/>
</dbReference>
<evidence type="ECO:0000256" key="7">
    <source>
        <dbReference type="ARBA" id="ARBA00023134"/>
    </source>
</evidence>
<feature type="binding site" evidence="11">
    <location>
        <position position="78"/>
    </location>
    <ligand>
        <name>S-adenosyl-L-methionine</name>
        <dbReference type="ChEBI" id="CHEBI:59789"/>
    </ligand>
</feature>
<evidence type="ECO:0000256" key="11">
    <source>
        <dbReference type="HAMAP-Rule" id="MF_01225"/>
    </source>
</evidence>
<dbReference type="PROSITE" id="PS01305">
    <property type="entry name" value="MOAA_NIFB_PQQE"/>
    <property type="match status" value="1"/>
</dbReference>
<comment type="caution">
    <text evidence="11">Lacks conserved residue(s) required for the propagation of feature annotation.</text>
</comment>
<dbReference type="GO" id="GO:0061798">
    <property type="term" value="F:GTP 3',8'-cyclase activity"/>
    <property type="evidence" value="ECO:0007669"/>
    <property type="project" value="UniProtKB-UniRule"/>
</dbReference>
<keyword evidence="4 11" id="KW-0547">Nucleotide-binding</keyword>
<comment type="caution">
    <text evidence="13">The sequence shown here is derived from an EMBL/GenBank/DDBJ whole genome shotgun (WGS) entry which is preliminary data.</text>
</comment>
<evidence type="ECO:0000256" key="10">
    <source>
        <dbReference type="ARBA" id="ARBA00048697"/>
    </source>
</evidence>
<name>A0A3R7YH26_9EURY</name>
<keyword evidence="5 11" id="KW-0408">Iron</keyword>
<feature type="binding site" evidence="11">
    <location>
        <position position="276"/>
    </location>
    <ligand>
        <name>[4Fe-4S] cluster</name>
        <dbReference type="ChEBI" id="CHEBI:49883"/>
        <label>2</label>
        <note>4Fe-4S-substrate</note>
    </ligand>
</feature>
<reference evidence="13 14" key="1">
    <citation type="submission" date="2018-08" db="EMBL/GenBank/DDBJ databases">
        <title>The metabolism and importance of syntrophic acetate oxidation coupled to methane or sulfide production in haloalkaline environments.</title>
        <authorList>
            <person name="Timmers P.H.A."/>
            <person name="Vavourakis C.D."/>
            <person name="Sorokin D.Y."/>
            <person name="Sinninghe Damste J.S."/>
            <person name="Muyzer G."/>
            <person name="Stams A.J.M."/>
            <person name="Plugge C.M."/>
        </authorList>
    </citation>
    <scope>NUCLEOTIDE SEQUENCE [LARGE SCALE GENOMIC DNA]</scope>
    <source>
        <strain evidence="13">MSAO_Arc3</strain>
    </source>
</reference>
<feature type="binding site" evidence="11">
    <location>
        <position position="126"/>
    </location>
    <ligand>
        <name>S-adenosyl-L-methionine</name>
        <dbReference type="ChEBI" id="CHEBI:59789"/>
    </ligand>
</feature>
<dbReference type="SMART" id="SM00729">
    <property type="entry name" value="Elp3"/>
    <property type="match status" value="1"/>
</dbReference>
<dbReference type="SFLD" id="SFLDG01383">
    <property type="entry name" value="cyclic_pyranopterin_phosphate"/>
    <property type="match status" value="1"/>
</dbReference>
<feature type="binding site" evidence="11">
    <location>
        <position position="259"/>
    </location>
    <ligand>
        <name>[4Fe-4S] cluster</name>
        <dbReference type="ChEBI" id="CHEBI:49883"/>
        <label>2</label>
        <note>4Fe-4S-substrate</note>
    </ligand>
</feature>
<feature type="binding site" evidence="11">
    <location>
        <position position="30"/>
    </location>
    <ligand>
        <name>[4Fe-4S] cluster</name>
        <dbReference type="ChEBI" id="CHEBI:49883"/>
        <label>1</label>
        <note>4Fe-4S-S-AdoMet</note>
    </ligand>
</feature>
<evidence type="ECO:0000256" key="9">
    <source>
        <dbReference type="ARBA" id="ARBA00023239"/>
    </source>
</evidence>
<dbReference type="InterPro" id="IPR050105">
    <property type="entry name" value="MoCo_biosynth_MoaA/MoaC"/>
</dbReference>
<evidence type="ECO:0000256" key="1">
    <source>
        <dbReference type="ARBA" id="ARBA00022485"/>
    </source>
</evidence>
<dbReference type="GO" id="GO:0046872">
    <property type="term" value="F:metal ion binding"/>
    <property type="evidence" value="ECO:0007669"/>
    <property type="project" value="UniProtKB-KW"/>
</dbReference>
<evidence type="ECO:0000256" key="8">
    <source>
        <dbReference type="ARBA" id="ARBA00023150"/>
    </source>
</evidence>
<gene>
    <name evidence="11 13" type="primary">moaA</name>
    <name evidence="13" type="ORF">D5R95_06360</name>
</gene>
<comment type="catalytic activity">
    <reaction evidence="10 11">
        <text>GTP + AH2 + S-adenosyl-L-methionine = (8S)-3',8-cyclo-7,8-dihydroguanosine 5'-triphosphate + 5'-deoxyadenosine + L-methionine + A + H(+)</text>
        <dbReference type="Rhea" id="RHEA:49576"/>
        <dbReference type="ChEBI" id="CHEBI:13193"/>
        <dbReference type="ChEBI" id="CHEBI:15378"/>
        <dbReference type="ChEBI" id="CHEBI:17319"/>
        <dbReference type="ChEBI" id="CHEBI:17499"/>
        <dbReference type="ChEBI" id="CHEBI:37565"/>
        <dbReference type="ChEBI" id="CHEBI:57844"/>
        <dbReference type="ChEBI" id="CHEBI:59789"/>
        <dbReference type="ChEBI" id="CHEBI:131766"/>
        <dbReference type="EC" id="4.1.99.22"/>
    </reaction>
</comment>
<comment type="function">
    <text evidence="11">Catalyzes the cyclization of GTP to (8S)-3',8-cyclo-7,8-dihydroguanosine 5'-triphosphate.</text>
</comment>
<dbReference type="SFLD" id="SFLDG01067">
    <property type="entry name" value="SPASM/twitch_domain_containing"/>
    <property type="match status" value="1"/>
</dbReference>
<dbReference type="GO" id="GO:1904047">
    <property type="term" value="F:S-adenosyl-L-methionine binding"/>
    <property type="evidence" value="ECO:0007669"/>
    <property type="project" value="UniProtKB-UniRule"/>
</dbReference>
<dbReference type="InterPro" id="IPR058240">
    <property type="entry name" value="rSAM_sf"/>
</dbReference>
<evidence type="ECO:0000256" key="6">
    <source>
        <dbReference type="ARBA" id="ARBA00023014"/>
    </source>
</evidence>
<dbReference type="InterPro" id="IPR040064">
    <property type="entry name" value="MoaA-like"/>
</dbReference>
<dbReference type="GO" id="GO:0006777">
    <property type="term" value="P:Mo-molybdopterin cofactor biosynthetic process"/>
    <property type="evidence" value="ECO:0007669"/>
    <property type="project" value="UniProtKB-UniRule"/>
</dbReference>
<dbReference type="InterPro" id="IPR000385">
    <property type="entry name" value="MoaA_NifB_PqqE_Fe-S-bd_CS"/>
</dbReference>
<keyword evidence="3 11" id="KW-0479">Metal-binding</keyword>
<feature type="binding site" evidence="11">
    <location>
        <position position="37"/>
    </location>
    <ligand>
        <name>[4Fe-4S] cluster</name>
        <dbReference type="ChEBI" id="CHEBI:49883"/>
        <label>1</label>
        <note>4Fe-4S-S-AdoMet</note>
    </ligand>
</feature>
<feature type="binding site" evidence="11">
    <location>
        <position position="165"/>
    </location>
    <ligand>
        <name>GTP</name>
        <dbReference type="ChEBI" id="CHEBI:37565"/>
    </ligand>
</feature>
<dbReference type="AlphaFoldDB" id="A0A3R7YH26"/>
<comment type="cofactor">
    <cofactor evidence="11">
        <name>[4Fe-4S] cluster</name>
        <dbReference type="ChEBI" id="CHEBI:49883"/>
    </cofactor>
    <text evidence="11">Binds 2 [4Fe-4S] clusters. Binds 1 [4Fe-4S] cluster coordinated with 3 cysteines and an exchangeable S-adenosyl-L-methionine and 1 [4Fe-4S] cluster coordinated with 3 cysteines and the GTP-derived substrate.</text>
</comment>
<keyword evidence="9 11" id="KW-0456">Lyase</keyword>
<dbReference type="Pfam" id="PF04055">
    <property type="entry name" value="Radical_SAM"/>
    <property type="match status" value="1"/>
</dbReference>
<evidence type="ECO:0000256" key="5">
    <source>
        <dbReference type="ARBA" id="ARBA00023004"/>
    </source>
</evidence>
<feature type="binding site" evidence="11">
    <location>
        <position position="34"/>
    </location>
    <ligand>
        <name>[4Fe-4S] cluster</name>
        <dbReference type="ChEBI" id="CHEBI:49883"/>
        <label>1</label>
        <note>4Fe-4S-S-AdoMet</note>
    </ligand>
</feature>
<proteinExistence type="inferred from homology"/>
<dbReference type="GO" id="GO:0051539">
    <property type="term" value="F:4 iron, 4 sulfur cluster binding"/>
    <property type="evidence" value="ECO:0007669"/>
    <property type="project" value="UniProtKB-UniRule"/>
</dbReference>
<dbReference type="Gene3D" id="3.20.20.70">
    <property type="entry name" value="Aldolase class I"/>
    <property type="match status" value="1"/>
</dbReference>
<dbReference type="InterPro" id="IPR010505">
    <property type="entry name" value="MoaA_twitch"/>
</dbReference>
<dbReference type="HAMAP" id="MF_01225_A">
    <property type="entry name" value="MoaA_A"/>
    <property type="match status" value="1"/>
</dbReference>
<dbReference type="PROSITE" id="PS51918">
    <property type="entry name" value="RADICAL_SAM"/>
    <property type="match status" value="1"/>
</dbReference>
<dbReference type="EMBL" id="QZAB01000403">
    <property type="protein sequence ID" value="RQD83238.1"/>
    <property type="molecule type" value="Genomic_DNA"/>
</dbReference>
<keyword evidence="7 11" id="KW-0342">GTP-binding</keyword>
<evidence type="ECO:0000259" key="12">
    <source>
        <dbReference type="PROSITE" id="PS51918"/>
    </source>
</evidence>
<feature type="domain" description="Radical SAM core" evidence="12">
    <location>
        <begin position="14"/>
        <end position="241"/>
    </location>
</feature>
<dbReference type="Pfam" id="PF06463">
    <property type="entry name" value="Mob_synth_C"/>
    <property type="match status" value="1"/>
</dbReference>
<evidence type="ECO:0000256" key="4">
    <source>
        <dbReference type="ARBA" id="ARBA00022741"/>
    </source>
</evidence>
<comment type="pathway">
    <text evidence="11">Cofactor biosynthesis; molybdopterin biosynthesis.</text>
</comment>
<feature type="binding site" evidence="11">
    <location>
        <position position="262"/>
    </location>
    <ligand>
        <name>[4Fe-4S] cluster</name>
        <dbReference type="ChEBI" id="CHEBI:49883"/>
        <label>2</label>
        <note>4Fe-4S-substrate</note>
    </ligand>
</feature>
<dbReference type="GO" id="GO:0061799">
    <property type="term" value="F:cyclic pyranopterin monophosphate synthase activity"/>
    <property type="evidence" value="ECO:0007669"/>
    <property type="project" value="TreeGrafter"/>
</dbReference>
<dbReference type="GO" id="GO:0005525">
    <property type="term" value="F:GTP binding"/>
    <property type="evidence" value="ECO:0007669"/>
    <property type="project" value="UniProtKB-UniRule"/>
</dbReference>
<dbReference type="SFLD" id="SFLDS00029">
    <property type="entry name" value="Radical_SAM"/>
    <property type="match status" value="1"/>
</dbReference>